<evidence type="ECO:0000313" key="1">
    <source>
        <dbReference type="EMBL" id="GAC70136.1"/>
    </source>
</evidence>
<sequence>MLASVVLACGTPDPGPPDAPADLVLAPTDLPPGFTAQQLSVADLVEANRGPIQATADADVTPAFCRPTADESLNARLDAKNAAVVAAGSADATLVELVTTVVRDVGADALATTERCAQTTVVPRTGNLRGARIDTRYTRLPEPAAARNGARIDDSVSTRADVTTTLPDGGVIRQISFAGYAVLSRPAAPTVTVQLTVSGTPTPAATRPTEPAAPMTDAQFSTALDDALATAER</sequence>
<evidence type="ECO:0008006" key="3">
    <source>
        <dbReference type="Google" id="ProtNLM"/>
    </source>
</evidence>
<accession>M0QPD2</accession>
<keyword evidence="2" id="KW-1185">Reference proteome</keyword>
<comment type="caution">
    <text evidence="1">The sequence shown here is derived from an EMBL/GenBank/DDBJ whole genome shotgun (WGS) entry which is preliminary data.</text>
</comment>
<reference evidence="1 2" key="1">
    <citation type="submission" date="2013-01" db="EMBL/GenBank/DDBJ databases">
        <title>Whole genome shotgun sequence of Gordonia soli NBRC 108243.</title>
        <authorList>
            <person name="Isaki-Nakamura S."/>
            <person name="Hosoyama A."/>
            <person name="Tsuchikane K."/>
            <person name="Ando Y."/>
            <person name="Baba S."/>
            <person name="Ohji S."/>
            <person name="Hamada M."/>
            <person name="Tamura T."/>
            <person name="Yamazoe A."/>
            <person name="Yamazaki S."/>
            <person name="Fujita N."/>
        </authorList>
    </citation>
    <scope>NUCLEOTIDE SEQUENCE [LARGE SCALE GENOMIC DNA]</scope>
    <source>
        <strain evidence="1 2">NBRC 108243</strain>
    </source>
</reference>
<proteinExistence type="predicted"/>
<dbReference type="AlphaFoldDB" id="M0QPD2"/>
<dbReference type="eggNOG" id="ENOG5033T7M">
    <property type="taxonomic scope" value="Bacteria"/>
</dbReference>
<evidence type="ECO:0000313" key="2">
    <source>
        <dbReference type="Proteomes" id="UP000011666"/>
    </source>
</evidence>
<dbReference type="EMBL" id="BANX01000032">
    <property type="protein sequence ID" value="GAC70136.1"/>
    <property type="molecule type" value="Genomic_DNA"/>
</dbReference>
<name>M0QPD2_9ACTN</name>
<gene>
    <name evidence="1" type="ORF">GS4_32_00800</name>
</gene>
<protein>
    <recommendedName>
        <fullName evidence="3">DUF5642 domain-containing protein</fullName>
    </recommendedName>
</protein>
<organism evidence="1 2">
    <name type="scientific">Gordonia soli NBRC 108243</name>
    <dbReference type="NCBI Taxonomy" id="1223545"/>
    <lineage>
        <taxon>Bacteria</taxon>
        <taxon>Bacillati</taxon>
        <taxon>Actinomycetota</taxon>
        <taxon>Actinomycetes</taxon>
        <taxon>Mycobacteriales</taxon>
        <taxon>Gordoniaceae</taxon>
        <taxon>Gordonia</taxon>
    </lineage>
</organism>
<dbReference type="Proteomes" id="UP000011666">
    <property type="component" value="Unassembled WGS sequence"/>
</dbReference>